<evidence type="ECO:0000256" key="1">
    <source>
        <dbReference type="SAM" id="MobiDB-lite"/>
    </source>
</evidence>
<dbReference type="GO" id="GO:0006612">
    <property type="term" value="P:protein targeting to membrane"/>
    <property type="evidence" value="ECO:0007669"/>
    <property type="project" value="TreeGrafter"/>
</dbReference>
<proteinExistence type="predicted"/>
<name>A0A8D2QD32_ZONAL</name>
<dbReference type="PANTHER" id="PTHR13254:SF2">
    <property type="entry name" value="GOLGIN SUBFAMILY A MEMBER 7B"/>
    <property type="match status" value="1"/>
</dbReference>
<reference evidence="2" key="1">
    <citation type="submission" date="2025-08" db="UniProtKB">
        <authorList>
            <consortium name="Ensembl"/>
        </authorList>
    </citation>
    <scope>IDENTIFICATION</scope>
</reference>
<dbReference type="Proteomes" id="UP000694413">
    <property type="component" value="Unassembled WGS sequence"/>
</dbReference>
<dbReference type="GO" id="GO:0002178">
    <property type="term" value="C:palmitoyltransferase complex"/>
    <property type="evidence" value="ECO:0007669"/>
    <property type="project" value="TreeGrafter"/>
</dbReference>
<dbReference type="AlphaFoldDB" id="A0A8D2QD32"/>
<protein>
    <submittedName>
        <fullName evidence="2">Golgin A7 family member B</fullName>
    </submittedName>
</protein>
<reference evidence="2" key="2">
    <citation type="submission" date="2025-09" db="UniProtKB">
        <authorList>
            <consortium name="Ensembl"/>
        </authorList>
    </citation>
    <scope>IDENTIFICATION</scope>
</reference>
<keyword evidence="3" id="KW-1185">Reference proteome</keyword>
<dbReference type="Ensembl" id="ENSZALT00000011116.1">
    <property type="protein sequence ID" value="ENSZALP00000007831.1"/>
    <property type="gene ID" value="ENSZALG00000006900.1"/>
</dbReference>
<feature type="compositionally biased region" description="Low complexity" evidence="1">
    <location>
        <begin position="149"/>
        <end position="158"/>
    </location>
</feature>
<organism evidence="2 3">
    <name type="scientific">Zonotrichia albicollis</name>
    <name type="common">White-throated sparrow</name>
    <name type="synonym">Fringilla albicollis</name>
    <dbReference type="NCBI Taxonomy" id="44394"/>
    <lineage>
        <taxon>Eukaryota</taxon>
        <taxon>Metazoa</taxon>
        <taxon>Chordata</taxon>
        <taxon>Craniata</taxon>
        <taxon>Vertebrata</taxon>
        <taxon>Euteleostomi</taxon>
        <taxon>Archelosauria</taxon>
        <taxon>Archosauria</taxon>
        <taxon>Dinosauria</taxon>
        <taxon>Saurischia</taxon>
        <taxon>Theropoda</taxon>
        <taxon>Coelurosauria</taxon>
        <taxon>Aves</taxon>
        <taxon>Neognathae</taxon>
        <taxon>Neoaves</taxon>
        <taxon>Telluraves</taxon>
        <taxon>Australaves</taxon>
        <taxon>Passeriformes</taxon>
        <taxon>Passerellidae</taxon>
        <taxon>Zonotrichia</taxon>
    </lineage>
</organism>
<dbReference type="InterPro" id="IPR051371">
    <property type="entry name" value="Ras_palmitoyltransferase"/>
</dbReference>
<dbReference type="PANTHER" id="PTHR13254">
    <property type="entry name" value="GOLGI AUTOANTIGEN, GOLGIN SUBFAMILY A, 7"/>
    <property type="match status" value="1"/>
</dbReference>
<sequence>METHYEKVLKKISKYIQDQNEKIYAPRGLLLTDPLERGMRVVSFGQRDAWGMARVRGDWAWVLDNWAGISHWCSLAGSRSRSPSTRIGAAAAAPAAAAPAAAAVEAGRGAGDWPGVPAGTRTAGTAASPSCAGCTTRAPASEPSESSRGRPGLPGAAAHPHLLLVPRSGSAPARTHCGQGLLLGHARCFPLSQTVAKGLLQPSTCLVLPPLPQAKGACPARGSPSWQRPCCQALGAAKPQAALSRGRTTPHSQALTALAASPPGGSLPLVLWCGSAAARAPFRGPSRALVPLLHDGPCIHPSSVPPTAPLLLSWPFPHLALHPLQQHPSLPGHWALASAPCTTCCHPQLDPCISPAQDQCPGQGAAVLGMVLSLCHVPWAHSWPGTAEAELWHR</sequence>
<feature type="region of interest" description="Disordered" evidence="1">
    <location>
        <begin position="112"/>
        <end position="158"/>
    </location>
</feature>
<evidence type="ECO:0000313" key="2">
    <source>
        <dbReference type="Ensembl" id="ENSZALP00000007831.1"/>
    </source>
</evidence>
<evidence type="ECO:0000313" key="3">
    <source>
        <dbReference type="Proteomes" id="UP000694413"/>
    </source>
</evidence>
<accession>A0A8D2QD32</accession>
<gene>
    <name evidence="2" type="primary">GOLGA7B</name>
</gene>